<dbReference type="InterPro" id="IPR029056">
    <property type="entry name" value="Ribokinase-like"/>
</dbReference>
<evidence type="ECO:0000256" key="4">
    <source>
        <dbReference type="ARBA" id="ARBA00022840"/>
    </source>
</evidence>
<dbReference type="PANTHER" id="PTHR43085">
    <property type="entry name" value="HEXOKINASE FAMILY MEMBER"/>
    <property type="match status" value="1"/>
</dbReference>
<dbReference type="Gene3D" id="3.40.1190.20">
    <property type="match status" value="2"/>
</dbReference>
<organism evidence="6 7">
    <name type="scientific">Hibiscus sabdariffa</name>
    <name type="common">roselle</name>
    <dbReference type="NCBI Taxonomy" id="183260"/>
    <lineage>
        <taxon>Eukaryota</taxon>
        <taxon>Viridiplantae</taxon>
        <taxon>Streptophyta</taxon>
        <taxon>Embryophyta</taxon>
        <taxon>Tracheophyta</taxon>
        <taxon>Spermatophyta</taxon>
        <taxon>Magnoliopsida</taxon>
        <taxon>eudicotyledons</taxon>
        <taxon>Gunneridae</taxon>
        <taxon>Pentapetalae</taxon>
        <taxon>rosids</taxon>
        <taxon>malvids</taxon>
        <taxon>Malvales</taxon>
        <taxon>Malvaceae</taxon>
        <taxon>Malvoideae</taxon>
        <taxon>Hibiscus</taxon>
    </lineage>
</organism>
<dbReference type="SUPFAM" id="SSF53613">
    <property type="entry name" value="Ribokinase-like"/>
    <property type="match status" value="1"/>
</dbReference>
<dbReference type="Gene3D" id="2.20.150.10">
    <property type="entry name" value="putative 5-dehydro-2- deoxygluconokinase"/>
    <property type="match status" value="1"/>
</dbReference>
<proteinExistence type="predicted"/>
<evidence type="ECO:0000256" key="1">
    <source>
        <dbReference type="ARBA" id="ARBA00022679"/>
    </source>
</evidence>
<sequence>MLADILKQNGVSDDGILFDQDTRTALAFVALRADGEREFMFYRNPSQSVSLWVDKFDRGNRSGQRSRRIALLRSKPSPAALVVGRRTTMLGSRSCPSGTRPISSRNSMGAVDAFHVNTVDTTGAGESFVGALLCKIVDDPSRRFRPKPTPLP</sequence>
<evidence type="ECO:0000256" key="5">
    <source>
        <dbReference type="ARBA" id="ARBA00023277"/>
    </source>
</evidence>
<keyword evidence="3" id="KW-0418">Kinase</keyword>
<evidence type="ECO:0008006" key="8">
    <source>
        <dbReference type="Google" id="ProtNLM"/>
    </source>
</evidence>
<reference evidence="6 7" key="1">
    <citation type="journal article" date="2024" name="G3 (Bethesda)">
        <title>Genome assembly of Hibiscus sabdariffa L. provides insights into metabolisms of medicinal natural products.</title>
        <authorList>
            <person name="Kim T."/>
        </authorList>
    </citation>
    <scope>NUCLEOTIDE SEQUENCE [LARGE SCALE GENOMIC DNA]</scope>
    <source>
        <strain evidence="6">TK-2024</strain>
        <tissue evidence="6">Old leaves</tissue>
    </source>
</reference>
<dbReference type="EMBL" id="JBBPBN010000024">
    <property type="protein sequence ID" value="KAK9009562.1"/>
    <property type="molecule type" value="Genomic_DNA"/>
</dbReference>
<accession>A0ABR2RA43</accession>
<protein>
    <recommendedName>
        <fullName evidence="8">Carbohydrate kinase PfkB domain-containing protein</fullName>
    </recommendedName>
</protein>
<keyword evidence="7" id="KW-1185">Reference proteome</keyword>
<dbReference type="InterPro" id="IPR050306">
    <property type="entry name" value="PfkB_Carbo_kinase"/>
</dbReference>
<keyword evidence="2" id="KW-0547">Nucleotide-binding</keyword>
<comment type="caution">
    <text evidence="6">The sequence shown here is derived from an EMBL/GenBank/DDBJ whole genome shotgun (WGS) entry which is preliminary data.</text>
</comment>
<dbReference type="InterPro" id="IPR023314">
    <property type="entry name" value="Myo_inos_IolC-like_sf"/>
</dbReference>
<keyword evidence="4" id="KW-0067">ATP-binding</keyword>
<gene>
    <name evidence="6" type="ORF">V6N11_036093</name>
</gene>
<dbReference type="PANTHER" id="PTHR43085:SF24">
    <property type="entry name" value="FRUCTOKINASE-4-RELATED"/>
    <property type="match status" value="1"/>
</dbReference>
<evidence type="ECO:0000256" key="3">
    <source>
        <dbReference type="ARBA" id="ARBA00022777"/>
    </source>
</evidence>
<evidence type="ECO:0000313" key="6">
    <source>
        <dbReference type="EMBL" id="KAK9009562.1"/>
    </source>
</evidence>
<evidence type="ECO:0000313" key="7">
    <source>
        <dbReference type="Proteomes" id="UP001396334"/>
    </source>
</evidence>
<keyword evidence="5" id="KW-0119">Carbohydrate metabolism</keyword>
<dbReference type="Proteomes" id="UP001396334">
    <property type="component" value="Unassembled WGS sequence"/>
</dbReference>
<evidence type="ECO:0000256" key="2">
    <source>
        <dbReference type="ARBA" id="ARBA00022741"/>
    </source>
</evidence>
<keyword evidence="1" id="KW-0808">Transferase</keyword>
<name>A0ABR2RA43_9ROSI</name>